<evidence type="ECO:0000313" key="1">
    <source>
        <dbReference type="EMBL" id="KKN67840.1"/>
    </source>
</evidence>
<dbReference type="EMBL" id="LAZR01000464">
    <property type="protein sequence ID" value="KKN67840.1"/>
    <property type="molecule type" value="Genomic_DNA"/>
</dbReference>
<sequence length="333" mass="39844">MENILYIYIDQNHWDKLEKVFYKKLNNGFIQKVLNKLYELKSVNKIKIVLDLQRATETAQRKYEDSRIKLTKLMLSLSDESFVIPWVYLTDIEIENFFLRKQGKSENYIREIAIGSGFSYMMGETPEVQSVVLNLDELTFINDKLKEYFPKLMKIQFERYENRDDQILSEQVKRAEEARQILFQMDSDNKRKQYLIEQDFFHLLRNIMSFLKLTDEKRGTISDIEYVSRLTLVKETFPPDLRNNRNRAKFMKDFPIFYTHTTLVSFRDRDLRRKIDPNDLIDIASYVVPIAHFDVVLGEKYFITLARQAKLDELYGCNLFSKIESFLDFLNQI</sequence>
<reference evidence="1" key="1">
    <citation type="journal article" date="2015" name="Nature">
        <title>Complex archaea that bridge the gap between prokaryotes and eukaryotes.</title>
        <authorList>
            <person name="Spang A."/>
            <person name="Saw J.H."/>
            <person name="Jorgensen S.L."/>
            <person name="Zaremba-Niedzwiedzka K."/>
            <person name="Martijn J."/>
            <person name="Lind A.E."/>
            <person name="van Eijk R."/>
            <person name="Schleper C."/>
            <person name="Guy L."/>
            <person name="Ettema T.J."/>
        </authorList>
    </citation>
    <scope>NUCLEOTIDE SEQUENCE</scope>
</reference>
<comment type="caution">
    <text evidence="1">The sequence shown here is derived from an EMBL/GenBank/DDBJ whole genome shotgun (WGS) entry which is preliminary data.</text>
</comment>
<protein>
    <submittedName>
        <fullName evidence="1">Uncharacterized protein</fullName>
    </submittedName>
</protein>
<organism evidence="1">
    <name type="scientific">marine sediment metagenome</name>
    <dbReference type="NCBI Taxonomy" id="412755"/>
    <lineage>
        <taxon>unclassified sequences</taxon>
        <taxon>metagenomes</taxon>
        <taxon>ecological metagenomes</taxon>
    </lineage>
</organism>
<gene>
    <name evidence="1" type="ORF">LCGC14_0457200</name>
</gene>
<accession>A0A0F9SG37</accession>
<name>A0A0F9SG37_9ZZZZ</name>
<proteinExistence type="predicted"/>
<dbReference type="AlphaFoldDB" id="A0A0F9SG37"/>